<sequence>MLGFPFLSYNVFSWHNCPRRITVTADLSIRNTRAKCSETGTILRPLTNGASKLWNRCVSSSPLMFDIPSSNVSRERRWVPLTAPKPGVTIPSGLGGPASLQPRQGTNGMKVYRWCKISTKPNPDRSSPRPDAEDERDEVEIMEDREDTGLEGGAANNAGVEDGDAAEVGSGGMGDDVGGDEDFATQTMGQDEEGDDTMET</sequence>
<evidence type="ECO:0000313" key="3">
    <source>
        <dbReference type="Proteomes" id="UP000070544"/>
    </source>
</evidence>
<proteinExistence type="predicted"/>
<feature type="compositionally biased region" description="Acidic residues" evidence="1">
    <location>
        <begin position="190"/>
        <end position="200"/>
    </location>
</feature>
<evidence type="ECO:0000313" key="2">
    <source>
        <dbReference type="EMBL" id="KXS17658.1"/>
    </source>
</evidence>
<organism evidence="2 3">
    <name type="scientific">Gonapodya prolifera (strain JEL478)</name>
    <name type="common">Monoblepharis prolifera</name>
    <dbReference type="NCBI Taxonomy" id="1344416"/>
    <lineage>
        <taxon>Eukaryota</taxon>
        <taxon>Fungi</taxon>
        <taxon>Fungi incertae sedis</taxon>
        <taxon>Chytridiomycota</taxon>
        <taxon>Chytridiomycota incertae sedis</taxon>
        <taxon>Monoblepharidomycetes</taxon>
        <taxon>Monoblepharidales</taxon>
        <taxon>Gonapodyaceae</taxon>
        <taxon>Gonapodya</taxon>
    </lineage>
</organism>
<dbReference type="EMBL" id="KQ965746">
    <property type="protein sequence ID" value="KXS17658.1"/>
    <property type="molecule type" value="Genomic_DNA"/>
</dbReference>
<keyword evidence="3" id="KW-1185">Reference proteome</keyword>
<accession>A0A139ALU5</accession>
<feature type="compositionally biased region" description="Basic and acidic residues" evidence="1">
    <location>
        <begin position="122"/>
        <end position="131"/>
    </location>
</feature>
<dbReference type="AlphaFoldDB" id="A0A139ALU5"/>
<feature type="compositionally biased region" description="Acidic residues" evidence="1">
    <location>
        <begin position="132"/>
        <end position="146"/>
    </location>
</feature>
<dbReference type="Proteomes" id="UP000070544">
    <property type="component" value="Unassembled WGS sequence"/>
</dbReference>
<gene>
    <name evidence="2" type="ORF">M427DRAFT_255952</name>
</gene>
<feature type="region of interest" description="Disordered" evidence="1">
    <location>
        <begin position="117"/>
        <end position="200"/>
    </location>
</feature>
<protein>
    <submittedName>
        <fullName evidence="2">Uncharacterized protein</fullName>
    </submittedName>
</protein>
<name>A0A139ALU5_GONPJ</name>
<evidence type="ECO:0000256" key="1">
    <source>
        <dbReference type="SAM" id="MobiDB-lite"/>
    </source>
</evidence>
<reference evidence="2 3" key="1">
    <citation type="journal article" date="2015" name="Genome Biol. Evol.">
        <title>Phylogenomic analyses indicate that early fungi evolved digesting cell walls of algal ancestors of land plants.</title>
        <authorList>
            <person name="Chang Y."/>
            <person name="Wang S."/>
            <person name="Sekimoto S."/>
            <person name="Aerts A.L."/>
            <person name="Choi C."/>
            <person name="Clum A."/>
            <person name="LaButti K.M."/>
            <person name="Lindquist E.A."/>
            <person name="Yee Ngan C."/>
            <person name="Ohm R.A."/>
            <person name="Salamov A.A."/>
            <person name="Grigoriev I.V."/>
            <person name="Spatafora J.W."/>
            <person name="Berbee M.L."/>
        </authorList>
    </citation>
    <scope>NUCLEOTIDE SEQUENCE [LARGE SCALE GENOMIC DNA]</scope>
    <source>
        <strain evidence="2 3">JEL478</strain>
    </source>
</reference>